<dbReference type="AlphaFoldDB" id="A0A2G9I0N4"/>
<feature type="compositionally biased region" description="Polar residues" evidence="3">
    <location>
        <begin position="239"/>
        <end position="249"/>
    </location>
</feature>
<dbReference type="Proteomes" id="UP000231279">
    <property type="component" value="Unassembled WGS sequence"/>
</dbReference>
<evidence type="ECO:0000313" key="5">
    <source>
        <dbReference type="Proteomes" id="UP000231279"/>
    </source>
</evidence>
<dbReference type="GO" id="GO:0005516">
    <property type="term" value="F:calmodulin binding"/>
    <property type="evidence" value="ECO:0007669"/>
    <property type="project" value="UniProtKB-KW"/>
</dbReference>
<feature type="region of interest" description="Disordered" evidence="3">
    <location>
        <begin position="230"/>
        <end position="249"/>
    </location>
</feature>
<dbReference type="SMART" id="SM00015">
    <property type="entry name" value="IQ"/>
    <property type="match status" value="1"/>
</dbReference>
<sequence length="305" mass="34486">MGSGVWFKNIISKKKVKGNRKLKRYTAPENRNSYKEEDKEYPVLGGGASLEIQGVGLSIEDAAATRIQTAYRAYLARKKFHGMRGMVRLRNLLQCDSVKKQASTTLSHLHSWSRVQAQIRARRVNMVTEGRLRQKKLENKLKLEAKLHDLEVEWSSGSQTIDEALARIHQREEAAVRRERAMAYAFTHQWRANSNPSFGSGNLELSKANWGWSWMDRWIAARPWESRIAAQDSPKKAQSRQPNKTVKNLVSTTTKAPVKVKLISPNGKAAIKAQKLSYEAAAKVAAQKVKPKAEEEKTKPEKEGP</sequence>
<dbReference type="PANTHER" id="PTHR32295:SF93">
    <property type="entry name" value="PROTEIN IQ-DOMAIN 9"/>
    <property type="match status" value="1"/>
</dbReference>
<evidence type="ECO:0000256" key="2">
    <source>
        <dbReference type="ARBA" id="ARBA00024341"/>
    </source>
</evidence>
<comment type="caution">
    <text evidence="4">The sequence shown here is derived from an EMBL/GenBank/DDBJ whole genome shotgun (WGS) entry which is preliminary data.</text>
</comment>
<evidence type="ECO:0000256" key="1">
    <source>
        <dbReference type="ARBA" id="ARBA00022860"/>
    </source>
</evidence>
<keyword evidence="5" id="KW-1185">Reference proteome</keyword>
<feature type="region of interest" description="Disordered" evidence="3">
    <location>
        <begin position="286"/>
        <end position="305"/>
    </location>
</feature>
<dbReference type="OrthoDB" id="1923765at2759"/>
<evidence type="ECO:0008006" key="6">
    <source>
        <dbReference type="Google" id="ProtNLM"/>
    </source>
</evidence>
<dbReference type="EMBL" id="NKXS01000592">
    <property type="protein sequence ID" value="PIN23303.1"/>
    <property type="molecule type" value="Genomic_DNA"/>
</dbReference>
<gene>
    <name evidence="4" type="ORF">CDL12_03966</name>
</gene>
<dbReference type="Pfam" id="PF00612">
    <property type="entry name" value="IQ"/>
    <property type="match status" value="1"/>
</dbReference>
<organism evidence="4 5">
    <name type="scientific">Handroanthus impetiginosus</name>
    <dbReference type="NCBI Taxonomy" id="429701"/>
    <lineage>
        <taxon>Eukaryota</taxon>
        <taxon>Viridiplantae</taxon>
        <taxon>Streptophyta</taxon>
        <taxon>Embryophyta</taxon>
        <taxon>Tracheophyta</taxon>
        <taxon>Spermatophyta</taxon>
        <taxon>Magnoliopsida</taxon>
        <taxon>eudicotyledons</taxon>
        <taxon>Gunneridae</taxon>
        <taxon>Pentapetalae</taxon>
        <taxon>asterids</taxon>
        <taxon>lamiids</taxon>
        <taxon>Lamiales</taxon>
        <taxon>Bignoniaceae</taxon>
        <taxon>Crescentiina</taxon>
        <taxon>Tabebuia alliance</taxon>
        <taxon>Handroanthus</taxon>
    </lineage>
</organism>
<dbReference type="STRING" id="429701.A0A2G9I0N4"/>
<protein>
    <recommendedName>
        <fullName evidence="6">Protein IQ-DOMAIN 1</fullName>
    </recommendedName>
</protein>
<keyword evidence="1" id="KW-0112">Calmodulin-binding</keyword>
<dbReference type="PROSITE" id="PS50096">
    <property type="entry name" value="IQ"/>
    <property type="match status" value="1"/>
</dbReference>
<evidence type="ECO:0000256" key="3">
    <source>
        <dbReference type="SAM" id="MobiDB-lite"/>
    </source>
</evidence>
<evidence type="ECO:0000313" key="4">
    <source>
        <dbReference type="EMBL" id="PIN23303.1"/>
    </source>
</evidence>
<dbReference type="PANTHER" id="PTHR32295">
    <property type="entry name" value="IQ-DOMAIN 5-RELATED"/>
    <property type="match status" value="1"/>
</dbReference>
<accession>A0A2G9I0N4</accession>
<comment type="similarity">
    <text evidence="2">Belongs to the IQD family.</text>
</comment>
<name>A0A2G9I0N4_9LAMI</name>
<reference evidence="5" key="1">
    <citation type="journal article" date="2018" name="Gigascience">
        <title>Genome assembly of the Pink Ipe (Handroanthus impetiginosus, Bignoniaceae), a highly valued, ecologically keystone Neotropical timber forest tree.</title>
        <authorList>
            <person name="Silva-Junior O.B."/>
            <person name="Grattapaglia D."/>
            <person name="Novaes E."/>
            <person name="Collevatti R.G."/>
        </authorList>
    </citation>
    <scope>NUCLEOTIDE SEQUENCE [LARGE SCALE GENOMIC DNA]</scope>
    <source>
        <strain evidence="5">cv. UFG-1</strain>
    </source>
</reference>
<proteinExistence type="inferred from homology"/>
<dbReference type="InterPro" id="IPR000048">
    <property type="entry name" value="IQ_motif_EF-hand-BS"/>
</dbReference>
<feature type="compositionally biased region" description="Basic and acidic residues" evidence="3">
    <location>
        <begin position="291"/>
        <end position="305"/>
    </location>
</feature>